<keyword evidence="2 7" id="KW-0378">Hydrolase</keyword>
<evidence type="ECO:0000256" key="1">
    <source>
        <dbReference type="ARBA" id="ARBA00009809"/>
    </source>
</evidence>
<evidence type="ECO:0000259" key="4">
    <source>
        <dbReference type="Pfam" id="PF01301"/>
    </source>
</evidence>
<dbReference type="InterPro" id="IPR048913">
    <property type="entry name" value="BetaGal_gal-bd"/>
</dbReference>
<evidence type="ECO:0000256" key="3">
    <source>
        <dbReference type="ARBA" id="ARBA00023295"/>
    </source>
</evidence>
<feature type="domain" description="Beta-galactosidase galactose-binding" evidence="6">
    <location>
        <begin position="496"/>
        <end position="552"/>
    </location>
</feature>
<name>A0ABT8HT18_9BACL</name>
<gene>
    <name evidence="7" type="ORF">QYB97_05300</name>
</gene>
<dbReference type="InterPro" id="IPR019801">
    <property type="entry name" value="Glyco_hydro_35_CS"/>
</dbReference>
<dbReference type="InterPro" id="IPR008979">
    <property type="entry name" value="Galactose-bd-like_sf"/>
</dbReference>
<evidence type="ECO:0000259" key="5">
    <source>
        <dbReference type="Pfam" id="PF21317"/>
    </source>
</evidence>
<evidence type="ECO:0000259" key="6">
    <source>
        <dbReference type="Pfam" id="PF21467"/>
    </source>
</evidence>
<dbReference type="InterPro" id="IPR017853">
    <property type="entry name" value="GH"/>
</dbReference>
<protein>
    <submittedName>
        <fullName evidence="7">Beta-galactosidase</fullName>
        <ecNumber evidence="7">3.2.1.23</ecNumber>
    </submittedName>
</protein>
<comment type="caution">
    <text evidence="7">The sequence shown here is derived from an EMBL/GenBank/DDBJ whole genome shotgun (WGS) entry which is preliminary data.</text>
</comment>
<dbReference type="EC" id="3.2.1.23" evidence="7"/>
<dbReference type="RefSeq" id="WP_301164936.1">
    <property type="nucleotide sequence ID" value="NZ_JAUHTR010000002.1"/>
</dbReference>
<feature type="domain" description="Glycoside hydrolase 35 catalytic" evidence="4">
    <location>
        <begin position="8"/>
        <end position="319"/>
    </location>
</feature>
<dbReference type="Proteomes" id="UP001172721">
    <property type="component" value="Unassembled WGS sequence"/>
</dbReference>
<dbReference type="InterPro" id="IPR001944">
    <property type="entry name" value="Glycoside_Hdrlase_35"/>
</dbReference>
<comment type="similarity">
    <text evidence="1">Belongs to the glycosyl hydrolase 35 family.</text>
</comment>
<proteinExistence type="inferred from homology"/>
<dbReference type="SUPFAM" id="SSF49785">
    <property type="entry name" value="Galactose-binding domain-like"/>
    <property type="match status" value="1"/>
</dbReference>
<dbReference type="Pfam" id="PF21317">
    <property type="entry name" value="BetaGal_ABD_1"/>
    <property type="match status" value="1"/>
</dbReference>
<organism evidence="7 8">
    <name type="scientific">Fictibacillus fluitans</name>
    <dbReference type="NCBI Taxonomy" id="3058422"/>
    <lineage>
        <taxon>Bacteria</taxon>
        <taxon>Bacillati</taxon>
        <taxon>Bacillota</taxon>
        <taxon>Bacilli</taxon>
        <taxon>Bacillales</taxon>
        <taxon>Fictibacillaceae</taxon>
        <taxon>Fictibacillus</taxon>
    </lineage>
</organism>
<dbReference type="Gene3D" id="2.60.120.260">
    <property type="entry name" value="Galactose-binding domain-like"/>
    <property type="match status" value="2"/>
</dbReference>
<dbReference type="PRINTS" id="PR00742">
    <property type="entry name" value="GLHYDRLASE35"/>
</dbReference>
<dbReference type="EMBL" id="JAUHTR010000002">
    <property type="protein sequence ID" value="MDN4523879.1"/>
    <property type="molecule type" value="Genomic_DNA"/>
</dbReference>
<evidence type="ECO:0000313" key="8">
    <source>
        <dbReference type="Proteomes" id="UP001172721"/>
    </source>
</evidence>
<reference evidence="7" key="1">
    <citation type="submission" date="2023-07" db="EMBL/GenBank/DDBJ databases">
        <title>Fictibacillus sp. isolated from freshwater pond.</title>
        <authorList>
            <person name="Kirdat K."/>
            <person name="Bhat A."/>
            <person name="Mourya A."/>
            <person name="Yadav A."/>
        </authorList>
    </citation>
    <scope>NUCLEOTIDE SEQUENCE</scope>
    <source>
        <strain evidence="7">NE201</strain>
    </source>
</reference>
<dbReference type="PIRSF" id="PIRSF006336">
    <property type="entry name" value="B-gal"/>
    <property type="match status" value="1"/>
</dbReference>
<dbReference type="InterPro" id="IPR026283">
    <property type="entry name" value="B-gal_1-like"/>
</dbReference>
<dbReference type="PANTHER" id="PTHR23421">
    <property type="entry name" value="BETA-GALACTOSIDASE RELATED"/>
    <property type="match status" value="1"/>
</dbReference>
<dbReference type="Gene3D" id="3.20.20.80">
    <property type="entry name" value="Glycosidases"/>
    <property type="match status" value="1"/>
</dbReference>
<sequence>MLETRNQSFYLNGEPFRILSGAIHYFRVVPEYWEDRLKKLKACGLNTVETYIPWNVHEPRKGEFVFTGMADLEGFVTAAQKLGLYVILRPSPYICAEWEFGGLPAWLLQDKNMELRCSHPAFLKHVEDYYDVLIPKIVPYLIEKGGPVIGLQVENEYGGYGNDASYLLFLRDAMRNRGITGMLFTSDGPDMLKSGSLPDVLPTVNFGSRPEEGFEKLKQFQSDAPAMCMEYWIGWFDHWGGEHHTRGGEDAAEVLDEMLRAGGSINFYMFHGGTNFGFMNGANQYESYSPTITSYDYDALLTESGDYTDKYWKCKHIVGRYTDIPDMEIPEIPKVAYGDVLLSDMGSLFDYLPDTNSKMNSAYPLTMEQAGQNYGYILYKTAVEFPGKYEMDTRGIHDRAFIYVNGEHQHTIYRNDEKQTVTLSFSQSVNTLEILVENMGRVNYGNNLKDPKGITQGIWLNNQYIYNWEITSFEPEMFLGNTKEYKGMPDERYPRVFKGTFTADTVGDTFVSLSEWTKGNVFVNGFNLGRYWSEGPQETLYLPGPLLKNGENEIVVLELEGNEGATITLLDKPQLG</sequence>
<keyword evidence="3 7" id="KW-0326">Glycosidase</keyword>
<dbReference type="GO" id="GO:0004565">
    <property type="term" value="F:beta-galactosidase activity"/>
    <property type="evidence" value="ECO:0007669"/>
    <property type="project" value="UniProtKB-EC"/>
</dbReference>
<keyword evidence="8" id="KW-1185">Reference proteome</keyword>
<feature type="domain" description="Beta-galactosidase 1-like first all-beta" evidence="5">
    <location>
        <begin position="364"/>
        <end position="472"/>
    </location>
</feature>
<dbReference type="InterPro" id="IPR031330">
    <property type="entry name" value="Gly_Hdrlase_35_cat"/>
</dbReference>
<dbReference type="InterPro" id="IPR048912">
    <property type="entry name" value="BetaGal1-like_ABD1"/>
</dbReference>
<evidence type="ECO:0000256" key="2">
    <source>
        <dbReference type="ARBA" id="ARBA00022801"/>
    </source>
</evidence>
<accession>A0ABT8HT18</accession>
<dbReference type="SUPFAM" id="SSF51445">
    <property type="entry name" value="(Trans)glycosidases"/>
    <property type="match status" value="1"/>
</dbReference>
<dbReference type="PROSITE" id="PS01182">
    <property type="entry name" value="GLYCOSYL_HYDROL_F35"/>
    <property type="match status" value="1"/>
</dbReference>
<dbReference type="Pfam" id="PF01301">
    <property type="entry name" value="Glyco_hydro_35"/>
    <property type="match status" value="1"/>
</dbReference>
<dbReference type="Pfam" id="PF21467">
    <property type="entry name" value="BetaGal_gal-bd"/>
    <property type="match status" value="1"/>
</dbReference>
<evidence type="ECO:0000313" key="7">
    <source>
        <dbReference type="EMBL" id="MDN4523879.1"/>
    </source>
</evidence>